<evidence type="ECO:0000313" key="9">
    <source>
        <dbReference type="Proteomes" id="UP000244066"/>
    </source>
</evidence>
<dbReference type="InterPro" id="IPR050192">
    <property type="entry name" value="CopG/NikR_regulator"/>
</dbReference>
<dbReference type="SUPFAM" id="SSF47598">
    <property type="entry name" value="Ribbon-helix-helix"/>
    <property type="match status" value="1"/>
</dbReference>
<dbReference type="GO" id="GO:0003677">
    <property type="term" value="F:DNA binding"/>
    <property type="evidence" value="ECO:0007669"/>
    <property type="project" value="UniProtKB-KW"/>
</dbReference>
<feature type="binding site" evidence="6">
    <location>
        <position position="93"/>
    </location>
    <ligand>
        <name>Ni(2+)</name>
        <dbReference type="ChEBI" id="CHEBI:49786"/>
    </ligand>
</feature>
<evidence type="ECO:0000313" key="8">
    <source>
        <dbReference type="EMBL" id="PUA31074.1"/>
    </source>
</evidence>
<dbReference type="InterPro" id="IPR022988">
    <property type="entry name" value="Ni_resp_reg_NikR"/>
</dbReference>
<dbReference type="Gene3D" id="1.10.1220.10">
    <property type="entry name" value="Met repressor-like"/>
    <property type="match status" value="1"/>
</dbReference>
<dbReference type="InterPro" id="IPR013321">
    <property type="entry name" value="Arc_rbn_hlx_hlx"/>
</dbReference>
<dbReference type="InterPro" id="IPR027271">
    <property type="entry name" value="Acetolactate_synth/TF_NikR_C"/>
</dbReference>
<feature type="binding site" evidence="6">
    <location>
        <position position="99"/>
    </location>
    <ligand>
        <name>Ni(2+)</name>
        <dbReference type="ChEBI" id="CHEBI:49786"/>
    </ligand>
</feature>
<gene>
    <name evidence="8" type="ORF">B9J98_07915</name>
</gene>
<feature type="binding site" evidence="6">
    <location>
        <position position="91"/>
    </location>
    <ligand>
        <name>Ni(2+)</name>
        <dbReference type="ChEBI" id="CHEBI:49786"/>
    </ligand>
</feature>
<evidence type="ECO:0000256" key="1">
    <source>
        <dbReference type="ARBA" id="ARBA00022596"/>
    </source>
</evidence>
<comment type="caution">
    <text evidence="8">The sequence shown here is derived from an EMBL/GenBank/DDBJ whole genome shotgun (WGS) entry which is preliminary data.</text>
</comment>
<dbReference type="Pfam" id="PF08753">
    <property type="entry name" value="NikR_C"/>
    <property type="match status" value="1"/>
</dbReference>
<dbReference type="GO" id="GO:0016151">
    <property type="term" value="F:nickel cation binding"/>
    <property type="evidence" value="ECO:0007669"/>
    <property type="project" value="UniProtKB-UniRule"/>
</dbReference>
<dbReference type="NCBIfam" id="NF002815">
    <property type="entry name" value="PRK02967.1"/>
    <property type="match status" value="1"/>
</dbReference>
<dbReference type="NCBIfam" id="NF002169">
    <property type="entry name" value="PRK01002.1"/>
    <property type="match status" value="1"/>
</dbReference>
<organism evidence="8 9">
    <name type="scientific">Candidatus Terraquivivens tikiterensis</name>
    <dbReference type="NCBI Taxonomy" id="1980982"/>
    <lineage>
        <taxon>Archaea</taxon>
        <taxon>Nitrososphaerota</taxon>
        <taxon>Candidatus Wolframiiraptoraceae</taxon>
        <taxon>Candidatus Terraquivivens</taxon>
    </lineage>
</organism>
<proteinExistence type="inferred from homology"/>
<accession>A0A2R7Y0N7</accession>
<feature type="binding site" evidence="6">
    <location>
        <position position="80"/>
    </location>
    <ligand>
        <name>Ni(2+)</name>
        <dbReference type="ChEBI" id="CHEBI:49786"/>
    </ligand>
</feature>
<evidence type="ECO:0000259" key="7">
    <source>
        <dbReference type="Pfam" id="PF08753"/>
    </source>
</evidence>
<evidence type="ECO:0000256" key="4">
    <source>
        <dbReference type="ARBA" id="ARBA00023125"/>
    </source>
</evidence>
<dbReference type="GO" id="GO:0010045">
    <property type="term" value="P:response to nickel cation"/>
    <property type="evidence" value="ECO:0007669"/>
    <property type="project" value="InterPro"/>
</dbReference>
<dbReference type="PANTHER" id="PTHR34719:SF2">
    <property type="entry name" value="NICKEL-RESPONSIVE REGULATOR"/>
    <property type="match status" value="1"/>
</dbReference>
<feature type="domain" description="Transcription factor NikR nickel binding C-terminal" evidence="7">
    <location>
        <begin position="57"/>
        <end position="132"/>
    </location>
</feature>
<evidence type="ECO:0000256" key="6">
    <source>
        <dbReference type="HAMAP-Rule" id="MF_00476"/>
    </source>
</evidence>
<comment type="function">
    <text evidence="6">Transcriptional regulator.</text>
</comment>
<reference evidence="8 9" key="1">
    <citation type="submission" date="2017-04" db="EMBL/GenBank/DDBJ databases">
        <title>Draft Aigarchaeota genome from a New Zealand hot spring.</title>
        <authorList>
            <person name="Reysenbach A.-L."/>
            <person name="Donaho J.A."/>
            <person name="Gerhart J."/>
            <person name="Kelley J.F."/>
            <person name="Kouba K."/>
            <person name="Podar M."/>
            <person name="Stott M."/>
        </authorList>
    </citation>
    <scope>NUCLEOTIDE SEQUENCE [LARGE SCALE GENOMIC DNA]</scope>
    <source>
        <strain evidence="8">NZ13_MG1</strain>
    </source>
</reference>
<dbReference type="Gene3D" id="3.30.70.1150">
    <property type="entry name" value="ACT-like. Chain A, domain 2"/>
    <property type="match status" value="1"/>
</dbReference>
<comment type="cofactor">
    <cofactor evidence="6">
        <name>Ni(2+)</name>
        <dbReference type="ChEBI" id="CHEBI:49786"/>
    </cofactor>
    <text evidence="6">Binds 1 nickel ion per subunit.</text>
</comment>
<dbReference type="NCBIfam" id="NF003381">
    <property type="entry name" value="PRK04460.1"/>
    <property type="match status" value="1"/>
</dbReference>
<sequence>MVRRGVARVSISIPPDLLKELDSMLEKVGYDRSRAVQIAIRNFLTEYRWVHEQGEVAGALLLLYDHKRRGVEESLTDIQHEHGSVITSTMHIHLDEDNCLEIVAVRGSSRSIKELAEKMMREKGVKQLKLAILAS</sequence>
<dbReference type="GO" id="GO:0003700">
    <property type="term" value="F:DNA-binding transcription factor activity"/>
    <property type="evidence" value="ECO:0007669"/>
    <property type="project" value="UniProtKB-UniRule"/>
</dbReference>
<dbReference type="CDD" id="cd22231">
    <property type="entry name" value="RHH_NikR_HicB-like"/>
    <property type="match status" value="1"/>
</dbReference>
<keyword evidence="4 6" id="KW-0238">DNA-binding</keyword>
<evidence type="ECO:0000256" key="2">
    <source>
        <dbReference type="ARBA" id="ARBA00022723"/>
    </source>
</evidence>
<name>A0A2R7Y0N7_9ARCH</name>
<dbReference type="InterPro" id="IPR010985">
    <property type="entry name" value="Ribbon_hlx_hlx"/>
</dbReference>
<protein>
    <recommendedName>
        <fullName evidence="6">Putative nickel-responsive regulator</fullName>
    </recommendedName>
</protein>
<dbReference type="SUPFAM" id="SSF55021">
    <property type="entry name" value="ACT-like"/>
    <property type="match status" value="1"/>
</dbReference>
<keyword evidence="1 6" id="KW-0533">Nickel</keyword>
<dbReference type="PANTHER" id="PTHR34719">
    <property type="entry name" value="NICKEL-RESPONSIVE REGULATOR"/>
    <property type="match status" value="1"/>
</dbReference>
<keyword evidence="2 6" id="KW-0479">Metal-binding</keyword>
<evidence type="ECO:0000256" key="3">
    <source>
        <dbReference type="ARBA" id="ARBA00023015"/>
    </source>
</evidence>
<keyword evidence="5 6" id="KW-0804">Transcription</keyword>
<keyword evidence="3 6" id="KW-0805">Transcription regulation</keyword>
<dbReference type="Proteomes" id="UP000244066">
    <property type="component" value="Unassembled WGS sequence"/>
</dbReference>
<dbReference type="InterPro" id="IPR045865">
    <property type="entry name" value="ACT-like_dom_sf"/>
</dbReference>
<dbReference type="HAMAP" id="MF_00476">
    <property type="entry name" value="NikR"/>
    <property type="match status" value="1"/>
</dbReference>
<evidence type="ECO:0000256" key="5">
    <source>
        <dbReference type="ARBA" id="ARBA00023163"/>
    </source>
</evidence>
<comment type="similarity">
    <text evidence="6">Belongs to the transcriptional regulatory CopG/NikR family.</text>
</comment>
<dbReference type="EMBL" id="NDWU01000028">
    <property type="protein sequence ID" value="PUA31074.1"/>
    <property type="molecule type" value="Genomic_DNA"/>
</dbReference>
<dbReference type="InterPro" id="IPR014864">
    <property type="entry name" value="TF_NikR_Ni-bd_C"/>
</dbReference>
<dbReference type="AlphaFoldDB" id="A0A2R7Y0N7"/>